<dbReference type="PANTHER" id="PTHR23316">
    <property type="entry name" value="IMPORTIN ALPHA"/>
    <property type="match status" value="1"/>
</dbReference>
<dbReference type="PIRSF" id="PIRSF005673">
    <property type="entry name" value="Importin_alpha"/>
    <property type="match status" value="1"/>
</dbReference>
<dbReference type="SMART" id="SM00185">
    <property type="entry name" value="ARM"/>
    <property type="match status" value="6"/>
</dbReference>
<dbReference type="Pfam" id="PF00514">
    <property type="entry name" value="Arm"/>
    <property type="match status" value="3"/>
</dbReference>
<proteinExistence type="inferred from homology"/>
<dbReference type="Gene3D" id="1.25.10.10">
    <property type="entry name" value="Leucine-rich Repeat Variant"/>
    <property type="match status" value="1"/>
</dbReference>
<evidence type="ECO:0000256" key="2">
    <source>
        <dbReference type="ARBA" id="ARBA00022448"/>
    </source>
</evidence>
<dbReference type="InterPro" id="IPR000225">
    <property type="entry name" value="Armadillo"/>
</dbReference>
<keyword evidence="4 5" id="KW-0653">Protein transport</keyword>
<keyword evidence="3" id="KW-0677">Repeat</keyword>
<organism evidence="6 7">
    <name type="scientific">Plectus sambesii</name>
    <dbReference type="NCBI Taxonomy" id="2011161"/>
    <lineage>
        <taxon>Eukaryota</taxon>
        <taxon>Metazoa</taxon>
        <taxon>Ecdysozoa</taxon>
        <taxon>Nematoda</taxon>
        <taxon>Chromadorea</taxon>
        <taxon>Plectida</taxon>
        <taxon>Plectina</taxon>
        <taxon>Plectoidea</taxon>
        <taxon>Plectidae</taxon>
        <taxon>Plectus</taxon>
    </lineage>
</organism>
<keyword evidence="2 5" id="KW-0813">Transport</keyword>
<dbReference type="GO" id="GO:0061608">
    <property type="term" value="F:nuclear import signal receptor activity"/>
    <property type="evidence" value="ECO:0007669"/>
    <property type="project" value="InterPro"/>
</dbReference>
<dbReference type="GO" id="GO:0006606">
    <property type="term" value="P:protein import into nucleus"/>
    <property type="evidence" value="ECO:0007669"/>
    <property type="project" value="InterPro"/>
</dbReference>
<sequence length="463" mass="50839">MERKSEYGNKNEVEEMIDVLNKSDNMAAQMAAGAYFRKLLASRRPPPLRALLASDRLIPALIGCLYRSTMPDLQLDAAWAITNIACGSQSETHQVVHHGGISALLLVAQTSPDAELCSQAIWGLGNIAADCFRCKALLRDAGLFETIALLLTSHPPQSAANYHRHRHHYLHPLRTGIWCLANLCRGGVHTFDGNLIRTIVQMMTEVIVSADFADDSELLADACWVIAYIADDIAIGLQAVLDEQRLVRQLVANLSKMDDRRVLSGSLRTIGNLITGNDEQTLSVLNHQVLPHLLKLLERSWGHIQREAAWTISNVAAGSPEHIEILFAVDGMFNALLDALFTGEVKLRKEVGWALANALTGGAYERILCLSMSGVVPALCSLIDNNTDRRLTERSLNALDAACRVDSAFTAMLRQCGGLNVVQRLILQTADVVLKEKAIRLVANFLPTLVPPKADLLYSFVRN</sequence>
<dbReference type="SUPFAM" id="SSF48371">
    <property type="entry name" value="ARM repeat"/>
    <property type="match status" value="1"/>
</dbReference>
<dbReference type="GO" id="GO:0005737">
    <property type="term" value="C:cytoplasm"/>
    <property type="evidence" value="ECO:0007669"/>
    <property type="project" value="InterPro"/>
</dbReference>
<comment type="similarity">
    <text evidence="1 5">Belongs to the importin alpha family.</text>
</comment>
<dbReference type="InterPro" id="IPR011989">
    <property type="entry name" value="ARM-like"/>
</dbReference>
<name>A0A914UW57_9BILA</name>
<evidence type="ECO:0000256" key="5">
    <source>
        <dbReference type="PIRNR" id="PIRNR005673"/>
    </source>
</evidence>
<accession>A0A914UW57</accession>
<evidence type="ECO:0000256" key="4">
    <source>
        <dbReference type="ARBA" id="ARBA00022927"/>
    </source>
</evidence>
<reference evidence="7" key="1">
    <citation type="submission" date="2022-11" db="UniProtKB">
        <authorList>
            <consortium name="WormBaseParasite"/>
        </authorList>
    </citation>
    <scope>IDENTIFICATION</scope>
</reference>
<protein>
    <recommendedName>
        <fullName evidence="5">Importin subunit alpha</fullName>
    </recommendedName>
</protein>
<dbReference type="InterPro" id="IPR024931">
    <property type="entry name" value="Importin_alpha"/>
</dbReference>
<dbReference type="Proteomes" id="UP000887566">
    <property type="component" value="Unplaced"/>
</dbReference>
<evidence type="ECO:0000256" key="1">
    <source>
        <dbReference type="ARBA" id="ARBA00010394"/>
    </source>
</evidence>
<evidence type="ECO:0000313" key="7">
    <source>
        <dbReference type="WBParaSite" id="PSAMB.scaffold13076size2442.g35255.t1"/>
    </source>
</evidence>
<dbReference type="WBParaSite" id="PSAMB.scaffold13076size2442.g35255.t1">
    <property type="protein sequence ID" value="PSAMB.scaffold13076size2442.g35255.t1"/>
    <property type="gene ID" value="PSAMB.scaffold13076size2442.g35255"/>
</dbReference>
<dbReference type="InterPro" id="IPR016024">
    <property type="entry name" value="ARM-type_fold"/>
</dbReference>
<evidence type="ECO:0000313" key="6">
    <source>
        <dbReference type="Proteomes" id="UP000887566"/>
    </source>
</evidence>
<dbReference type="AlphaFoldDB" id="A0A914UW57"/>
<evidence type="ECO:0000256" key="3">
    <source>
        <dbReference type="ARBA" id="ARBA00022737"/>
    </source>
</evidence>
<keyword evidence="6" id="KW-1185">Reference proteome</keyword>